<organism evidence="13 14">
    <name type="scientific">Thraustotheca clavata</name>
    <dbReference type="NCBI Taxonomy" id="74557"/>
    <lineage>
        <taxon>Eukaryota</taxon>
        <taxon>Sar</taxon>
        <taxon>Stramenopiles</taxon>
        <taxon>Oomycota</taxon>
        <taxon>Saprolegniomycetes</taxon>
        <taxon>Saprolegniales</taxon>
        <taxon>Achlyaceae</taxon>
        <taxon>Thraustotheca</taxon>
    </lineage>
</organism>
<dbReference type="STRING" id="74557.A0A1V9Z1V6"/>
<feature type="domain" description="FAD/NAD(P)-binding" evidence="12">
    <location>
        <begin position="3"/>
        <end position="142"/>
    </location>
</feature>
<dbReference type="Pfam" id="PF07992">
    <property type="entry name" value="Pyr_redox_2"/>
    <property type="match status" value="2"/>
</dbReference>
<dbReference type="InterPro" id="IPR004099">
    <property type="entry name" value="Pyr_nucl-diS_OxRdtase_dimer"/>
</dbReference>
<feature type="domain" description="NAD-dependent epimerase/dehydratase" evidence="10">
    <location>
        <begin position="246"/>
        <end position="392"/>
    </location>
</feature>
<keyword evidence="4 9" id="KW-0274">FAD</keyword>
<keyword evidence="7" id="KW-1015">Disulfide bond</keyword>
<dbReference type="GO" id="GO:0050660">
    <property type="term" value="F:flavin adenine dinucleotide binding"/>
    <property type="evidence" value="ECO:0007669"/>
    <property type="project" value="TreeGrafter"/>
</dbReference>
<dbReference type="PRINTS" id="PR00411">
    <property type="entry name" value="PNDRDTASEI"/>
</dbReference>
<evidence type="ECO:0000259" key="12">
    <source>
        <dbReference type="Pfam" id="PF07992"/>
    </source>
</evidence>
<evidence type="ECO:0000256" key="4">
    <source>
        <dbReference type="ARBA" id="ARBA00022827"/>
    </source>
</evidence>
<evidence type="ECO:0000256" key="5">
    <source>
        <dbReference type="ARBA" id="ARBA00023002"/>
    </source>
</evidence>
<name>A0A1V9Z1V6_9STRA</name>
<dbReference type="EMBL" id="JNBS01002377">
    <property type="protein sequence ID" value="OQR91907.1"/>
    <property type="molecule type" value="Genomic_DNA"/>
</dbReference>
<dbReference type="FunFam" id="3.50.50.60:FF:000001">
    <property type="entry name" value="Dihydrolipoyl dehydrogenase, mitochondrial"/>
    <property type="match status" value="1"/>
</dbReference>
<evidence type="ECO:0000256" key="7">
    <source>
        <dbReference type="ARBA" id="ARBA00023157"/>
    </source>
</evidence>
<sequence length="764" mass="83065">MGSVYGRLGAKITVVEYADKICPSMDAETGREFQKLLKKQGMDFKLSHKVTASKVEGDKVTLTVEPSAGGEASTIECDTVLVATGRRPFTNGLGLEDMGIQTDKFGRIKVDLSNFKTNVDNIYAIGDCIEGAMLAHKAEEEGISCVETIAGGHGHVNYDAIPGVVYTFPEVATVGKTEEELKAASIAYNVGKFPMMANSRARTVGETDGFVKILAAKEDDKILGIHIIASNAGEMISEGETNRRFLVYGGTGWIGQKIIALLQENQEQYHVGLARLENRQDLWREIKEFKPTNVINAAGVTGRPNVDWCETHQEETIRANVLGCLNLVDVCSLQSKPIHCTVIGSGCIFTYDELHPIGSENMFTEEDISNFDGSFYAKTKAMLEVMLRSYSNVCLLRFRMPISDDLHPRSLLTKLIHYPKVINIPNSITVLTDLLPAILILAKKQFVGVYNFTNPGVIAHNELLNLYIQYIDPSYQYTNFDAEAQKELCKSRSNVALNSTKLQSALGSSYKVPNIQDSIHRVFQRMQMNLAKEEKGNHKITQLGSPSTAKTSTHKMMLAAARSSAKKLLRPKMAAAFSTGHDYDLVVVGGGPGGYVAAIKAAQLGLKTACVESRGTLGGTCLNVGCIPSKALLSATHKYHAAQHEFKNVGIEMDNLRIDFDKLMKSKDKSVKILTGGIEGLFKKNKVDYIKGFGKIVAKNQLSVALSDGGNKTVSTKNILIATGSEVTPLPPVPVDNEAGKIIDSTGALSLKRIPEHLVVIGGG</sequence>
<comment type="cofactor">
    <cofactor evidence="1">
        <name>FAD</name>
        <dbReference type="ChEBI" id="CHEBI:57692"/>
    </cofactor>
</comment>
<dbReference type="SUPFAM" id="SSF51735">
    <property type="entry name" value="NAD(P)-binding Rossmann-fold domains"/>
    <property type="match status" value="1"/>
</dbReference>
<dbReference type="SUPFAM" id="SSF51905">
    <property type="entry name" value="FAD/NAD(P)-binding domain"/>
    <property type="match status" value="2"/>
</dbReference>
<dbReference type="Pfam" id="PF02852">
    <property type="entry name" value="Pyr_redox_dim"/>
    <property type="match status" value="1"/>
</dbReference>
<keyword evidence="3 9" id="KW-0285">Flavoprotein</keyword>
<dbReference type="GO" id="GO:0005739">
    <property type="term" value="C:mitochondrion"/>
    <property type="evidence" value="ECO:0007669"/>
    <property type="project" value="TreeGrafter"/>
</dbReference>
<dbReference type="Proteomes" id="UP000243217">
    <property type="component" value="Unassembled WGS sequence"/>
</dbReference>
<evidence type="ECO:0000256" key="3">
    <source>
        <dbReference type="ARBA" id="ARBA00022630"/>
    </source>
</evidence>
<dbReference type="OrthoDB" id="16464at2759"/>
<feature type="non-terminal residue" evidence="13">
    <location>
        <position position="764"/>
    </location>
</feature>
<evidence type="ECO:0000256" key="1">
    <source>
        <dbReference type="ARBA" id="ARBA00001974"/>
    </source>
</evidence>
<dbReference type="Gene3D" id="3.30.390.30">
    <property type="match status" value="1"/>
</dbReference>
<comment type="similarity">
    <text evidence="2 9">Belongs to the class-I pyridine nucleotide-disulfide oxidoreductase family.</text>
</comment>
<keyword evidence="14" id="KW-1185">Reference proteome</keyword>
<dbReference type="Pfam" id="PF01370">
    <property type="entry name" value="Epimerase"/>
    <property type="match status" value="1"/>
</dbReference>
<dbReference type="PANTHER" id="PTHR22912:SF223">
    <property type="entry name" value="DIHYDROLIPOYL DEHYDROGENASE 1, MITOCHONDRIAL"/>
    <property type="match status" value="1"/>
</dbReference>
<keyword evidence="8 9" id="KW-0676">Redox-active center</keyword>
<dbReference type="InterPro" id="IPR023753">
    <property type="entry name" value="FAD/NAD-binding_dom"/>
</dbReference>
<evidence type="ECO:0000259" key="11">
    <source>
        <dbReference type="Pfam" id="PF02852"/>
    </source>
</evidence>
<dbReference type="SUPFAM" id="SSF55424">
    <property type="entry name" value="FAD/NAD-linked reductases, dimerisation (C-terminal) domain"/>
    <property type="match status" value="1"/>
</dbReference>
<evidence type="ECO:0000313" key="13">
    <source>
        <dbReference type="EMBL" id="OQR91907.1"/>
    </source>
</evidence>
<evidence type="ECO:0000259" key="10">
    <source>
        <dbReference type="Pfam" id="PF01370"/>
    </source>
</evidence>
<evidence type="ECO:0000256" key="9">
    <source>
        <dbReference type="RuleBase" id="RU003691"/>
    </source>
</evidence>
<dbReference type="PRINTS" id="PR00368">
    <property type="entry name" value="FADPNR"/>
</dbReference>
<dbReference type="InterPro" id="IPR036188">
    <property type="entry name" value="FAD/NAD-bd_sf"/>
</dbReference>
<gene>
    <name evidence="13" type="ORF">THRCLA_08844</name>
</gene>
<dbReference type="InterPro" id="IPR036291">
    <property type="entry name" value="NAD(P)-bd_dom_sf"/>
</dbReference>
<feature type="domain" description="FAD/NAD(P)-binding" evidence="12">
    <location>
        <begin position="583"/>
        <end position="764"/>
    </location>
</feature>
<protein>
    <submittedName>
        <fullName evidence="13">Dihydrolipoyl dehydrogenase 1, mitochondrial</fullName>
    </submittedName>
</protein>
<proteinExistence type="inferred from homology"/>
<dbReference type="InterPro" id="IPR050151">
    <property type="entry name" value="Class-I_Pyr_Nuc-Dis_Oxidored"/>
</dbReference>
<comment type="caution">
    <text evidence="13">The sequence shown here is derived from an EMBL/GenBank/DDBJ whole genome shotgun (WGS) entry which is preliminary data.</text>
</comment>
<dbReference type="GO" id="GO:0045252">
    <property type="term" value="C:oxoglutarate dehydrogenase complex"/>
    <property type="evidence" value="ECO:0007669"/>
    <property type="project" value="TreeGrafter"/>
</dbReference>
<dbReference type="Gene3D" id="3.40.50.720">
    <property type="entry name" value="NAD(P)-binding Rossmann-like Domain"/>
    <property type="match status" value="1"/>
</dbReference>
<evidence type="ECO:0000313" key="14">
    <source>
        <dbReference type="Proteomes" id="UP000243217"/>
    </source>
</evidence>
<dbReference type="InterPro" id="IPR012999">
    <property type="entry name" value="Pyr_OxRdtase_I_AS"/>
</dbReference>
<dbReference type="PANTHER" id="PTHR22912">
    <property type="entry name" value="DISULFIDE OXIDOREDUCTASE"/>
    <property type="match status" value="1"/>
</dbReference>
<keyword evidence="6" id="KW-0520">NAD</keyword>
<feature type="domain" description="Pyridine nucleotide-disulphide oxidoreductase dimerisation" evidence="11">
    <location>
        <begin position="161"/>
        <end position="239"/>
    </location>
</feature>
<dbReference type="PROSITE" id="PS00076">
    <property type="entry name" value="PYRIDINE_REDOX_1"/>
    <property type="match status" value="1"/>
</dbReference>
<dbReference type="Gene3D" id="3.50.50.60">
    <property type="entry name" value="FAD/NAD(P)-binding domain"/>
    <property type="match status" value="3"/>
</dbReference>
<reference evidence="13 14" key="1">
    <citation type="journal article" date="2014" name="Genome Biol. Evol.">
        <title>The secreted proteins of Achlya hypogyna and Thraustotheca clavata identify the ancestral oomycete secretome and reveal gene acquisitions by horizontal gene transfer.</title>
        <authorList>
            <person name="Misner I."/>
            <person name="Blouin N."/>
            <person name="Leonard G."/>
            <person name="Richards T.A."/>
            <person name="Lane C.E."/>
        </authorList>
    </citation>
    <scope>NUCLEOTIDE SEQUENCE [LARGE SCALE GENOMIC DNA]</scope>
    <source>
        <strain evidence="13 14">ATCC 34112</strain>
    </source>
</reference>
<accession>A0A1V9Z1V6</accession>
<evidence type="ECO:0000256" key="8">
    <source>
        <dbReference type="ARBA" id="ARBA00023284"/>
    </source>
</evidence>
<dbReference type="FunFam" id="3.30.390.30:FF:000001">
    <property type="entry name" value="Dihydrolipoyl dehydrogenase"/>
    <property type="match status" value="1"/>
</dbReference>
<dbReference type="GO" id="GO:0004148">
    <property type="term" value="F:dihydrolipoyl dehydrogenase (NADH) activity"/>
    <property type="evidence" value="ECO:0007669"/>
    <property type="project" value="TreeGrafter"/>
</dbReference>
<evidence type="ECO:0000256" key="6">
    <source>
        <dbReference type="ARBA" id="ARBA00023027"/>
    </source>
</evidence>
<dbReference type="GO" id="GO:0006103">
    <property type="term" value="P:2-oxoglutarate metabolic process"/>
    <property type="evidence" value="ECO:0007669"/>
    <property type="project" value="TreeGrafter"/>
</dbReference>
<evidence type="ECO:0000256" key="2">
    <source>
        <dbReference type="ARBA" id="ARBA00007532"/>
    </source>
</evidence>
<dbReference type="InterPro" id="IPR001509">
    <property type="entry name" value="Epimerase_deHydtase"/>
</dbReference>
<dbReference type="AlphaFoldDB" id="A0A1V9Z1V6"/>
<keyword evidence="5 9" id="KW-0560">Oxidoreductase</keyword>
<dbReference type="InterPro" id="IPR016156">
    <property type="entry name" value="FAD/NAD-linked_Rdtase_dimer_sf"/>
</dbReference>